<dbReference type="InterPro" id="IPR011006">
    <property type="entry name" value="CheY-like_superfamily"/>
</dbReference>
<dbReference type="InterPro" id="IPR036097">
    <property type="entry name" value="HisK_dim/P_sf"/>
</dbReference>
<keyword evidence="5 12" id="KW-0597">Phosphoprotein</keyword>
<dbReference type="CDD" id="cd00130">
    <property type="entry name" value="PAS"/>
    <property type="match status" value="2"/>
</dbReference>
<dbReference type="NCBIfam" id="TIGR00229">
    <property type="entry name" value="sensory_box"/>
    <property type="match status" value="1"/>
</dbReference>
<feature type="transmembrane region" description="Helical" evidence="13">
    <location>
        <begin position="12"/>
        <end position="30"/>
    </location>
</feature>
<feature type="transmembrane region" description="Helical" evidence="13">
    <location>
        <begin position="139"/>
        <end position="161"/>
    </location>
</feature>
<dbReference type="InterPro" id="IPR000014">
    <property type="entry name" value="PAS"/>
</dbReference>
<dbReference type="EC" id="2.7.13.3" evidence="3"/>
<dbReference type="CDD" id="cd16922">
    <property type="entry name" value="HATPase_EvgS-ArcB-TorS-like"/>
    <property type="match status" value="1"/>
</dbReference>
<dbReference type="InterPro" id="IPR005467">
    <property type="entry name" value="His_kinase_dom"/>
</dbReference>
<dbReference type="InterPro" id="IPR013655">
    <property type="entry name" value="PAS_fold_3"/>
</dbReference>
<evidence type="ECO:0000256" key="6">
    <source>
        <dbReference type="ARBA" id="ARBA00022692"/>
    </source>
</evidence>
<comment type="catalytic activity">
    <reaction evidence="1">
        <text>ATP + protein L-histidine = ADP + protein N-phospho-L-histidine.</text>
        <dbReference type="EC" id="2.7.13.3"/>
    </reaction>
</comment>
<feature type="transmembrane region" description="Helical" evidence="13">
    <location>
        <begin position="240"/>
        <end position="261"/>
    </location>
</feature>
<dbReference type="InterPro" id="IPR004358">
    <property type="entry name" value="Sig_transdc_His_kin-like_C"/>
</dbReference>
<evidence type="ECO:0000256" key="1">
    <source>
        <dbReference type="ARBA" id="ARBA00000085"/>
    </source>
</evidence>
<feature type="domain" description="PAC" evidence="17">
    <location>
        <begin position="501"/>
        <end position="552"/>
    </location>
</feature>
<dbReference type="SUPFAM" id="SSF47384">
    <property type="entry name" value="Homodimeric domain of signal transducing histidine kinase"/>
    <property type="match status" value="1"/>
</dbReference>
<keyword evidence="6 13" id="KW-0812">Transmembrane</keyword>
<keyword evidence="19" id="KW-1185">Reference proteome</keyword>
<evidence type="ECO:0000313" key="18">
    <source>
        <dbReference type="EMBL" id="MCV9388840.1"/>
    </source>
</evidence>
<feature type="domain" description="Response regulatory" evidence="15">
    <location>
        <begin position="952"/>
        <end position="1068"/>
    </location>
</feature>
<dbReference type="Gene3D" id="3.40.50.2300">
    <property type="match status" value="2"/>
</dbReference>
<dbReference type="Pfam" id="PF00512">
    <property type="entry name" value="HisKA"/>
    <property type="match status" value="1"/>
</dbReference>
<dbReference type="PANTHER" id="PTHR45339:SF1">
    <property type="entry name" value="HYBRID SIGNAL TRANSDUCTION HISTIDINE KINASE J"/>
    <property type="match status" value="1"/>
</dbReference>
<comment type="caution">
    <text evidence="18">The sequence shown here is derived from an EMBL/GenBank/DDBJ whole genome shotgun (WGS) entry which is preliminary data.</text>
</comment>
<dbReference type="InterPro" id="IPR035965">
    <property type="entry name" value="PAS-like_dom_sf"/>
</dbReference>
<dbReference type="SUPFAM" id="SSF47226">
    <property type="entry name" value="Histidine-containing phosphotransfer domain, HPT domain"/>
    <property type="match status" value="1"/>
</dbReference>
<evidence type="ECO:0000259" key="17">
    <source>
        <dbReference type="PROSITE" id="PS50113"/>
    </source>
</evidence>
<dbReference type="PROSITE" id="PS50109">
    <property type="entry name" value="HIS_KIN"/>
    <property type="match status" value="1"/>
</dbReference>
<evidence type="ECO:0000259" key="14">
    <source>
        <dbReference type="PROSITE" id="PS50109"/>
    </source>
</evidence>
<feature type="transmembrane region" description="Helical" evidence="13">
    <location>
        <begin position="71"/>
        <end position="92"/>
    </location>
</feature>
<dbReference type="Pfam" id="PF00072">
    <property type="entry name" value="Response_reg"/>
    <property type="match status" value="2"/>
</dbReference>
<evidence type="ECO:0000256" key="9">
    <source>
        <dbReference type="ARBA" id="ARBA00022989"/>
    </source>
</evidence>
<feature type="domain" description="Histidine kinase" evidence="14">
    <location>
        <begin position="570"/>
        <end position="792"/>
    </location>
</feature>
<dbReference type="Pfam" id="PF02518">
    <property type="entry name" value="HATPase_c"/>
    <property type="match status" value="1"/>
</dbReference>
<dbReference type="InterPro" id="IPR036641">
    <property type="entry name" value="HPT_dom_sf"/>
</dbReference>
<dbReference type="Gene3D" id="1.10.287.130">
    <property type="match status" value="1"/>
</dbReference>
<keyword evidence="9 13" id="KW-1133">Transmembrane helix</keyword>
<dbReference type="EMBL" id="JAOYOD010000001">
    <property type="protein sequence ID" value="MCV9388840.1"/>
    <property type="molecule type" value="Genomic_DNA"/>
</dbReference>
<dbReference type="PRINTS" id="PR00344">
    <property type="entry name" value="BCTRLSENSOR"/>
</dbReference>
<evidence type="ECO:0000259" key="15">
    <source>
        <dbReference type="PROSITE" id="PS50110"/>
    </source>
</evidence>
<keyword evidence="11 13" id="KW-0472">Membrane</keyword>
<evidence type="ECO:0000256" key="5">
    <source>
        <dbReference type="ARBA" id="ARBA00022553"/>
    </source>
</evidence>
<feature type="domain" description="PAC" evidence="17">
    <location>
        <begin position="374"/>
        <end position="426"/>
    </location>
</feature>
<protein>
    <recommendedName>
        <fullName evidence="3">histidine kinase</fullName>
        <ecNumber evidence="3">2.7.13.3</ecNumber>
    </recommendedName>
</protein>
<reference evidence="18 19" key="1">
    <citation type="submission" date="2022-10" db="EMBL/GenBank/DDBJ databases">
        <title>Comparative genomics and taxonomic characterization of three novel marine species of genus Reichenbachiella exhibiting antioxidant and polysaccharide degradation activities.</title>
        <authorList>
            <person name="Muhammad N."/>
            <person name="Lee Y.-J."/>
            <person name="Ko J."/>
            <person name="Kim S.-G."/>
        </authorList>
    </citation>
    <scope>NUCLEOTIDE SEQUENCE [LARGE SCALE GENOMIC DNA]</scope>
    <source>
        <strain evidence="18 19">ABR2-5</strain>
    </source>
</reference>
<keyword evidence="7" id="KW-0547">Nucleotide-binding</keyword>
<dbReference type="SMART" id="SM00086">
    <property type="entry name" value="PAC"/>
    <property type="match status" value="2"/>
</dbReference>
<feature type="domain" description="PAS" evidence="16">
    <location>
        <begin position="302"/>
        <end position="347"/>
    </location>
</feature>
<dbReference type="CDD" id="cd17546">
    <property type="entry name" value="REC_hyHK_CKI1_RcsC-like"/>
    <property type="match status" value="2"/>
</dbReference>
<dbReference type="PANTHER" id="PTHR45339">
    <property type="entry name" value="HYBRID SIGNAL TRANSDUCTION HISTIDINE KINASE J"/>
    <property type="match status" value="1"/>
</dbReference>
<evidence type="ECO:0000256" key="4">
    <source>
        <dbReference type="ARBA" id="ARBA00022475"/>
    </source>
</evidence>
<dbReference type="InterPro" id="IPR001610">
    <property type="entry name" value="PAC"/>
</dbReference>
<accession>A0ABT3CYR3</accession>
<dbReference type="SUPFAM" id="SSF52172">
    <property type="entry name" value="CheY-like"/>
    <property type="match status" value="2"/>
</dbReference>
<name>A0ABT3CYR3_9BACT</name>
<dbReference type="InterPro" id="IPR003661">
    <property type="entry name" value="HisK_dim/P_dom"/>
</dbReference>
<evidence type="ECO:0000256" key="7">
    <source>
        <dbReference type="ARBA" id="ARBA00022741"/>
    </source>
</evidence>
<feature type="transmembrane region" description="Helical" evidence="13">
    <location>
        <begin position="208"/>
        <end position="228"/>
    </location>
</feature>
<dbReference type="Gene3D" id="1.20.120.160">
    <property type="entry name" value="HPT domain"/>
    <property type="match status" value="1"/>
</dbReference>
<dbReference type="Gene3D" id="3.30.450.20">
    <property type="entry name" value="PAS domain"/>
    <property type="match status" value="2"/>
</dbReference>
<dbReference type="SUPFAM" id="SSF55785">
    <property type="entry name" value="PYP-like sensor domain (PAS domain)"/>
    <property type="match status" value="2"/>
</dbReference>
<dbReference type="Pfam" id="PF08447">
    <property type="entry name" value="PAS_3"/>
    <property type="match status" value="1"/>
</dbReference>
<dbReference type="SMART" id="SM00387">
    <property type="entry name" value="HATPase_c"/>
    <property type="match status" value="1"/>
</dbReference>
<gene>
    <name evidence="18" type="ORF">N7U62_19330</name>
</gene>
<dbReference type="SMART" id="SM00388">
    <property type="entry name" value="HisKA"/>
    <property type="match status" value="1"/>
</dbReference>
<dbReference type="InterPro" id="IPR003594">
    <property type="entry name" value="HATPase_dom"/>
</dbReference>
<dbReference type="InterPro" id="IPR000700">
    <property type="entry name" value="PAS-assoc_C"/>
</dbReference>
<keyword evidence="4" id="KW-1003">Cell membrane</keyword>
<evidence type="ECO:0000256" key="13">
    <source>
        <dbReference type="SAM" id="Phobius"/>
    </source>
</evidence>
<dbReference type="CDD" id="cd00082">
    <property type="entry name" value="HisKA"/>
    <property type="match status" value="1"/>
</dbReference>
<keyword evidence="8" id="KW-0067">ATP-binding</keyword>
<organism evidence="18 19">
    <name type="scientific">Reichenbachiella ulvae</name>
    <dbReference type="NCBI Taxonomy" id="2980104"/>
    <lineage>
        <taxon>Bacteria</taxon>
        <taxon>Pseudomonadati</taxon>
        <taxon>Bacteroidota</taxon>
        <taxon>Cytophagia</taxon>
        <taxon>Cytophagales</taxon>
        <taxon>Reichenbachiellaceae</taxon>
        <taxon>Reichenbachiella</taxon>
    </lineage>
</organism>
<dbReference type="InterPro" id="IPR001789">
    <property type="entry name" value="Sig_transdc_resp-reg_receiver"/>
</dbReference>
<evidence type="ECO:0000256" key="8">
    <source>
        <dbReference type="ARBA" id="ARBA00022840"/>
    </source>
</evidence>
<dbReference type="InterPro" id="IPR036890">
    <property type="entry name" value="HATPase_C_sf"/>
</dbReference>
<evidence type="ECO:0000256" key="11">
    <source>
        <dbReference type="ARBA" id="ARBA00023136"/>
    </source>
</evidence>
<dbReference type="SMART" id="SM00448">
    <property type="entry name" value="REC"/>
    <property type="match status" value="2"/>
</dbReference>
<comment type="subcellular location">
    <subcellularLocation>
        <location evidence="2">Cell membrane</location>
        <topology evidence="2">Multi-pass membrane protein</topology>
    </subcellularLocation>
</comment>
<evidence type="ECO:0000256" key="12">
    <source>
        <dbReference type="PROSITE-ProRule" id="PRU00169"/>
    </source>
</evidence>
<proteinExistence type="predicted"/>
<keyword evidence="10" id="KW-0902">Two-component regulatory system</keyword>
<dbReference type="RefSeq" id="WP_264139729.1">
    <property type="nucleotide sequence ID" value="NZ_JAOYOD010000001.1"/>
</dbReference>
<dbReference type="Proteomes" id="UP001300692">
    <property type="component" value="Unassembled WGS sequence"/>
</dbReference>
<evidence type="ECO:0000256" key="2">
    <source>
        <dbReference type="ARBA" id="ARBA00004651"/>
    </source>
</evidence>
<dbReference type="SUPFAM" id="SSF55874">
    <property type="entry name" value="ATPase domain of HSP90 chaperone/DNA topoisomerase II/histidine kinase"/>
    <property type="match status" value="1"/>
</dbReference>
<feature type="transmembrane region" description="Helical" evidence="13">
    <location>
        <begin position="42"/>
        <end position="59"/>
    </location>
</feature>
<feature type="modified residue" description="4-aspartylphosphate" evidence="12">
    <location>
        <position position="858"/>
    </location>
</feature>
<dbReference type="PROSITE" id="PS50113">
    <property type="entry name" value="PAC"/>
    <property type="match status" value="2"/>
</dbReference>
<feature type="modified residue" description="4-aspartylphosphate" evidence="12">
    <location>
        <position position="1003"/>
    </location>
</feature>
<dbReference type="PROSITE" id="PS50110">
    <property type="entry name" value="RESPONSE_REGULATORY"/>
    <property type="match status" value="2"/>
</dbReference>
<evidence type="ECO:0000256" key="10">
    <source>
        <dbReference type="ARBA" id="ARBA00023012"/>
    </source>
</evidence>
<feature type="transmembrane region" description="Helical" evidence="13">
    <location>
        <begin position="104"/>
        <end position="127"/>
    </location>
</feature>
<dbReference type="Pfam" id="PF13426">
    <property type="entry name" value="PAS_9"/>
    <property type="match status" value="1"/>
</dbReference>
<sequence>MNGIKYTELQFRIGMYSFLFSAFILYAWGYNIDHFTADSDSMKMSTALTFAVLSLPLILKQNEKFHGTIQLISQGLVLLSGSWSIISIYQPLGISNFGQGGNPIWQLMSPSTATCFILLAFSQLLLISKLKYRTSISQWTLHLVSTLSLISILIHMISIGVSQRSPFYATMSAYTSILLLAQSIAYSLNHPEIGITGLLLGKNQGSKLAKKSLPIILLIYMVITTIILNTYYSHNLNPQFALISLSIALLFVAITFVTIISHSLNEVDQRKGENEKKLFQANSNLEEKIREATSHLSAQNLKLESFYKALDQSSLVSITDKYGIITEVNERFCKISQYSREELVGQNHRIISSNYHNGAFWHELWKTISNGHTWRGEIRNKAKDGSFYWVDTAICPIKDQDNNISNFLSIRQDITANKNIVDDLTLTTEILNEAQALCNLGGWQLDVKTGKTIWTDEVYNIYEVPQDFDHNKVEGISFYHPDYQETIISAITESIQDKKKFKVDCKFITAKKNQRWVRVSGKPIFVNGEVVKLAGVIQDITEEVRAKRELEETKSAAIAASKAKSEFIANMSHEIRTPLNGVIGFSDILLKSELTTVQREHMNLIQKSGQCLLDVINDILDFSKIEAGKLDLTPERTDLQSLIEGVTQLFGHQANSKSLEFILNTNPIELPANIWVDEVRLRQILINLLSNAIKFTETGEIELSIKKIKSSEENCTLRFAVRDTGIGISNEAQNKIFGAFNQADGSTTRKYGGTGLGLSISRSILNMMGSDLQLESQIGIGSNFFFDINVQVSDNTILENIPEVEISSALVVDDNLTNLNVLKNLLSLFSIQSVCVQNGMDAIETLKKNDRFDVIFMDYQMPEMNGIETIKKIKHEKLIDQEKCKLVLFQSTADDHFKKQIKSLKIDQYITKPLNIEKLSACLRSLGKSNKIENRNDNIKEGISLELPDHKTIMIAEDNAVNMILSVTILNRLIPDARIIEVPDGLEGIKAFKKEKIDLVFTDIQMGKMNGYDMAKAIRQIDQKTPIIALTAGTVAGEKQRCLEAGMNDMLTKPMREDQIAELLKEWFITKPINVDHQLDQLVKESNVNLDHFNLPKMMQVLGDLSSLNRLIKLATSSLNRGSMKMEILLKSEKMVEVHRAAHKLHGIARSVYLNRLNELLEEFRTSDHSDVKTAKILHEKIKSEIEHIVTIEFDSLIIETNRLQLQTH</sequence>
<dbReference type="Gene3D" id="3.30.565.10">
    <property type="entry name" value="Histidine kinase-like ATPase, C-terminal domain"/>
    <property type="match status" value="1"/>
</dbReference>
<evidence type="ECO:0000256" key="3">
    <source>
        <dbReference type="ARBA" id="ARBA00012438"/>
    </source>
</evidence>
<evidence type="ECO:0000313" key="19">
    <source>
        <dbReference type="Proteomes" id="UP001300692"/>
    </source>
</evidence>
<dbReference type="PROSITE" id="PS50112">
    <property type="entry name" value="PAS"/>
    <property type="match status" value="1"/>
</dbReference>
<evidence type="ECO:0000259" key="16">
    <source>
        <dbReference type="PROSITE" id="PS50112"/>
    </source>
</evidence>
<feature type="domain" description="Response regulatory" evidence="15">
    <location>
        <begin position="808"/>
        <end position="927"/>
    </location>
</feature>